<sequence length="195" mass="22252">MRCLVVYCHPVPDSFCAALRDKAVAALARAGHQVDLLDLYAEGFDPAMPADEHRRYNQMTMADHPVPVHAGRLKAADAILFIYPTWWYGMPAMLKGWLDRVWTPDLAFRIPDAPGPVEPLMTNVKSLGVITTYGAPRWWIWFVGQPGKRTILRGIRALCARKCRRLFLALYQIDNSTPEKRAGFLRMIEKRLARF</sequence>
<keyword evidence="2" id="KW-0560">Oxidoreductase</keyword>
<evidence type="ECO:0000313" key="4">
    <source>
        <dbReference type="EMBL" id="MCY0146918.1"/>
    </source>
</evidence>
<dbReference type="InterPro" id="IPR051545">
    <property type="entry name" value="NAD(P)H_dehydrogenase_qn"/>
</dbReference>
<gene>
    <name evidence="4" type="ORF">OEG84_04095</name>
</gene>
<evidence type="ECO:0000256" key="2">
    <source>
        <dbReference type="ARBA" id="ARBA00023002"/>
    </source>
</evidence>
<reference evidence="4" key="1">
    <citation type="submission" date="2022-10" db="EMBL/GenBank/DDBJ databases">
        <title>Hoeflea sp. G2-23, isolated from marine algae.</title>
        <authorList>
            <person name="Kristyanto S."/>
            <person name="Kim J.M."/>
            <person name="Jeon C.O."/>
        </authorList>
    </citation>
    <scope>NUCLEOTIDE SEQUENCE</scope>
    <source>
        <strain evidence="4">G2-23</strain>
    </source>
</reference>
<feature type="domain" description="Flavodoxin-like fold" evidence="3">
    <location>
        <begin position="1"/>
        <end position="138"/>
    </location>
</feature>
<evidence type="ECO:0000259" key="3">
    <source>
        <dbReference type="Pfam" id="PF02525"/>
    </source>
</evidence>
<dbReference type="InterPro" id="IPR003680">
    <property type="entry name" value="Flavodoxin_fold"/>
</dbReference>
<dbReference type="SUPFAM" id="SSF52218">
    <property type="entry name" value="Flavoproteins"/>
    <property type="match status" value="1"/>
</dbReference>
<dbReference type="Pfam" id="PF02525">
    <property type="entry name" value="Flavodoxin_2"/>
    <property type="match status" value="1"/>
</dbReference>
<dbReference type="InterPro" id="IPR029039">
    <property type="entry name" value="Flavoprotein-like_sf"/>
</dbReference>
<evidence type="ECO:0000256" key="1">
    <source>
        <dbReference type="ARBA" id="ARBA00006252"/>
    </source>
</evidence>
<proteinExistence type="inferred from homology"/>
<protein>
    <submittedName>
        <fullName evidence="4">NAD(P)H-dependent oxidoreductase</fullName>
    </submittedName>
</protein>
<dbReference type="Gene3D" id="3.40.50.360">
    <property type="match status" value="1"/>
</dbReference>
<dbReference type="PANTHER" id="PTHR10204:SF34">
    <property type="entry name" value="NAD(P)H DEHYDROGENASE [QUINONE] 1 ISOFORM 1"/>
    <property type="match status" value="1"/>
</dbReference>
<dbReference type="EMBL" id="JAOVZR010000001">
    <property type="protein sequence ID" value="MCY0146918.1"/>
    <property type="molecule type" value="Genomic_DNA"/>
</dbReference>
<name>A0ABT3Z575_9HYPH</name>
<accession>A0ABT3Z575</accession>
<dbReference type="Proteomes" id="UP001073227">
    <property type="component" value="Unassembled WGS sequence"/>
</dbReference>
<evidence type="ECO:0000313" key="5">
    <source>
        <dbReference type="Proteomes" id="UP001073227"/>
    </source>
</evidence>
<keyword evidence="5" id="KW-1185">Reference proteome</keyword>
<comment type="caution">
    <text evidence="4">The sequence shown here is derived from an EMBL/GenBank/DDBJ whole genome shotgun (WGS) entry which is preliminary data.</text>
</comment>
<organism evidence="4 5">
    <name type="scientific">Hoeflea algicola</name>
    <dbReference type="NCBI Taxonomy" id="2983763"/>
    <lineage>
        <taxon>Bacteria</taxon>
        <taxon>Pseudomonadati</taxon>
        <taxon>Pseudomonadota</taxon>
        <taxon>Alphaproteobacteria</taxon>
        <taxon>Hyphomicrobiales</taxon>
        <taxon>Rhizobiaceae</taxon>
        <taxon>Hoeflea</taxon>
    </lineage>
</organism>
<dbReference type="RefSeq" id="WP_267652554.1">
    <property type="nucleotide sequence ID" value="NZ_JAOVZR010000001.1"/>
</dbReference>
<comment type="similarity">
    <text evidence="1">Belongs to the NAD(P)H dehydrogenase (quinone) family.</text>
</comment>
<dbReference type="PANTHER" id="PTHR10204">
    <property type="entry name" value="NAD P H OXIDOREDUCTASE-RELATED"/>
    <property type="match status" value="1"/>
</dbReference>